<dbReference type="EMBL" id="VSFG01000010">
    <property type="protein sequence ID" value="TYB41402.1"/>
    <property type="molecule type" value="Genomic_DNA"/>
</dbReference>
<reference evidence="3 4" key="1">
    <citation type="submission" date="2019-08" db="EMBL/GenBank/DDBJ databases">
        <title>Actinomadura sp. nov. CYP1-5 isolated from mountain soil.</title>
        <authorList>
            <person name="Songsumanus A."/>
            <person name="Kuncharoen N."/>
            <person name="Kudo T."/>
            <person name="Yuki M."/>
            <person name="Igarashi Y."/>
            <person name="Tanasupawat S."/>
        </authorList>
    </citation>
    <scope>NUCLEOTIDE SEQUENCE [LARGE SCALE GENOMIC DNA]</scope>
    <source>
        <strain evidence="3 4">JCM 14158</strain>
    </source>
</reference>
<organism evidence="3 4">
    <name type="scientific">Actinomadura chibensis</name>
    <dbReference type="NCBI Taxonomy" id="392828"/>
    <lineage>
        <taxon>Bacteria</taxon>
        <taxon>Bacillati</taxon>
        <taxon>Actinomycetota</taxon>
        <taxon>Actinomycetes</taxon>
        <taxon>Streptosporangiales</taxon>
        <taxon>Thermomonosporaceae</taxon>
        <taxon>Actinomadura</taxon>
    </lineage>
</organism>
<gene>
    <name evidence="3" type="ORF">FXF69_35335</name>
</gene>
<evidence type="ECO:0000256" key="2">
    <source>
        <dbReference type="SAM" id="Phobius"/>
    </source>
</evidence>
<evidence type="ECO:0000313" key="3">
    <source>
        <dbReference type="EMBL" id="TYB41402.1"/>
    </source>
</evidence>
<feature type="transmembrane region" description="Helical" evidence="2">
    <location>
        <begin position="188"/>
        <end position="210"/>
    </location>
</feature>
<accession>A0A5D0NAJ8</accession>
<dbReference type="RefSeq" id="WP_083980410.1">
    <property type="nucleotide sequence ID" value="NZ_VSFG01000010.1"/>
</dbReference>
<feature type="transmembrane region" description="Helical" evidence="2">
    <location>
        <begin position="114"/>
        <end position="139"/>
    </location>
</feature>
<sequence length="301" mass="32753">MTEQPGGDGGDGGDGGREAAQPPPLSERLGLLTVIGPPTTVIAAVLFWYGYVATYQRFRYFGVYLELADLSNQDLLLYGTETMLPFGAVLLGFLLALLGAHLGVTRLRTARRAWIPRAVLAACALAGVYLAFRALVGILVSRVSEEETPGVTPLSLTLGPSLLVYALYQRVRLHGPRPARTRPEIAAIALAAGIAVIGLFWAATSFAGAYGESRGYRDALQLSRRPEVVLRAKTPILGLQAEDRGKRETFRYEYRDLRLLLESNGRLFLIPARWTAGSSTVIVPYDANVQVQLIPAHRPPR</sequence>
<evidence type="ECO:0000313" key="4">
    <source>
        <dbReference type="Proteomes" id="UP000323380"/>
    </source>
</evidence>
<keyword evidence="2" id="KW-0472">Membrane</keyword>
<dbReference type="STRING" id="1220554.GCA_001552135_01408"/>
<feature type="transmembrane region" description="Helical" evidence="2">
    <location>
        <begin position="83"/>
        <end position="102"/>
    </location>
</feature>
<feature type="compositionally biased region" description="Gly residues" evidence="1">
    <location>
        <begin position="1"/>
        <end position="13"/>
    </location>
</feature>
<proteinExistence type="predicted"/>
<comment type="caution">
    <text evidence="3">The sequence shown here is derived from an EMBL/GenBank/DDBJ whole genome shotgun (WGS) entry which is preliminary data.</text>
</comment>
<evidence type="ECO:0000256" key="1">
    <source>
        <dbReference type="SAM" id="MobiDB-lite"/>
    </source>
</evidence>
<feature type="transmembrane region" description="Helical" evidence="2">
    <location>
        <begin position="29"/>
        <end position="51"/>
    </location>
</feature>
<feature type="transmembrane region" description="Helical" evidence="2">
    <location>
        <begin position="151"/>
        <end position="168"/>
    </location>
</feature>
<keyword evidence="2" id="KW-0812">Transmembrane</keyword>
<dbReference type="AlphaFoldDB" id="A0A5D0NAJ8"/>
<dbReference type="Proteomes" id="UP000323380">
    <property type="component" value="Unassembled WGS sequence"/>
</dbReference>
<feature type="region of interest" description="Disordered" evidence="1">
    <location>
        <begin position="1"/>
        <end position="21"/>
    </location>
</feature>
<protein>
    <submittedName>
        <fullName evidence="3">Uncharacterized protein</fullName>
    </submittedName>
</protein>
<keyword evidence="2" id="KW-1133">Transmembrane helix</keyword>
<name>A0A5D0NAJ8_9ACTN</name>
<keyword evidence="4" id="KW-1185">Reference proteome</keyword>